<dbReference type="PANTHER" id="PTHR35279:SF1">
    <property type="entry name" value="ARABINANASE_LEVANSUCRASE_INVERTASE"/>
    <property type="match status" value="1"/>
</dbReference>
<reference evidence="2" key="1">
    <citation type="submission" date="2017-02" db="EMBL/GenBank/DDBJ databases">
        <title>Delving into the versatile metabolic prowess of the omnipresent phylum Bacteroidetes.</title>
        <authorList>
            <person name="Nobu M.K."/>
            <person name="Mei R."/>
            <person name="Narihiro T."/>
            <person name="Kuroda K."/>
            <person name="Liu W.-T."/>
        </authorList>
    </citation>
    <scope>NUCLEOTIDE SEQUENCE</scope>
    <source>
        <strain evidence="2">ADurb.Bin417</strain>
    </source>
</reference>
<dbReference type="SUPFAM" id="SSF75005">
    <property type="entry name" value="Arabinanase/levansucrase/invertase"/>
    <property type="match status" value="2"/>
</dbReference>
<protein>
    <recommendedName>
        <fullName evidence="3">Glycosyl hydrolase family 32 N-terminal domain-containing protein</fullName>
    </recommendedName>
</protein>
<gene>
    <name evidence="2" type="ORF">BWY73_00298</name>
</gene>
<dbReference type="EMBL" id="MWAK01000022">
    <property type="protein sequence ID" value="OPZ93476.1"/>
    <property type="molecule type" value="Genomic_DNA"/>
</dbReference>
<keyword evidence="1" id="KW-0732">Signal</keyword>
<comment type="caution">
    <text evidence="2">The sequence shown here is derived from an EMBL/GenBank/DDBJ whole genome shotgun (WGS) entry which is preliminary data.</text>
</comment>
<feature type="chain" id="PRO_5013093402" description="Glycosyl hydrolase family 32 N-terminal domain-containing protein" evidence="1">
    <location>
        <begin position="32"/>
        <end position="559"/>
    </location>
</feature>
<accession>A0A1V5MJV7</accession>
<name>A0A1V5MJV7_UNCT6</name>
<feature type="signal peptide" evidence="1">
    <location>
        <begin position="1"/>
        <end position="31"/>
    </location>
</feature>
<evidence type="ECO:0008006" key="3">
    <source>
        <dbReference type="Google" id="ProtNLM"/>
    </source>
</evidence>
<dbReference type="Proteomes" id="UP000485484">
    <property type="component" value="Unassembled WGS sequence"/>
</dbReference>
<evidence type="ECO:0000256" key="1">
    <source>
        <dbReference type="SAM" id="SignalP"/>
    </source>
</evidence>
<sequence length="559" mass="63111">MKNNHKGLQLTAWMLSMLGLFWLAGQPPAAAQENKKGIDMKKGERVLFFDDRYVEEMKELTRVMHPAVKHAGNPVLKADKPWEVSDRKAGIGIVHVYGTVRKEGDLFKIWYQVYPRSGKLYWVCYATSKDGIHWEKPALDLIEYNRLKRGEFTEEEVKGNNIVLINCGRPGATMACSPTISVDPDEPDPNRRYKMLFWDFGVRYYEPGQYMGGCVAFSPDGIRWTPYPGNPVLVASDVTDATWDPVERRYIAHFKLYQLLTEAADPARPVEMEKPAEFFLVGRKKPTQEKDTILAEAYFLDTTLQQVTLETRTLRNCRRISDRRIVARAESKDFINWTNYRAAIIPDRLDAANQQTYGMSAFRYEGLYVGLLRIMTGQSIDIQLAYSNDGADWQRCFDRTSFIPCGAAGGWDAGMVLTASEPVLVGEELWFYYGGWQKQHHEWGETSIGIAKLRRDGFVSLDAGEKEGELLTRPVTVSGPRLKVNAAAAGGAVAAEVLDESGRVIPGYGRKECRPVAADTTAGELTWAGNRNLSALAGRKVRVRFFLKQAHLYSFWQGE</sequence>
<dbReference type="Gene3D" id="2.115.10.20">
    <property type="entry name" value="Glycosyl hydrolase domain, family 43"/>
    <property type="match status" value="2"/>
</dbReference>
<dbReference type="AlphaFoldDB" id="A0A1V5MJV7"/>
<evidence type="ECO:0000313" key="2">
    <source>
        <dbReference type="EMBL" id="OPZ93476.1"/>
    </source>
</evidence>
<organism evidence="2">
    <name type="scientific">candidate division TA06 bacterium ADurb.Bin417</name>
    <dbReference type="NCBI Taxonomy" id="1852828"/>
    <lineage>
        <taxon>Bacteria</taxon>
        <taxon>Bacteria division TA06</taxon>
    </lineage>
</organism>
<proteinExistence type="predicted"/>
<dbReference type="InterPro" id="IPR023296">
    <property type="entry name" value="Glyco_hydro_beta-prop_sf"/>
</dbReference>
<dbReference type="PANTHER" id="PTHR35279">
    <property type="match status" value="1"/>
</dbReference>